<evidence type="ECO:0000313" key="4">
    <source>
        <dbReference type="Proteomes" id="UP000477722"/>
    </source>
</evidence>
<dbReference type="Gene3D" id="3.30.565.10">
    <property type="entry name" value="Histidine kinase-like ATPase, C-terminal domain"/>
    <property type="match status" value="1"/>
</dbReference>
<dbReference type="PANTHER" id="PTHR35526:SF3">
    <property type="entry name" value="ANTI-SIGMA-F FACTOR RSBW"/>
    <property type="match status" value="1"/>
</dbReference>
<evidence type="ECO:0000259" key="2">
    <source>
        <dbReference type="Pfam" id="PF13581"/>
    </source>
</evidence>
<dbReference type="Proteomes" id="UP000477722">
    <property type="component" value="Unassembled WGS sequence"/>
</dbReference>
<keyword evidence="4" id="KW-1185">Reference proteome</keyword>
<comment type="caution">
    <text evidence="3">The sequence shown here is derived from an EMBL/GenBank/DDBJ whole genome shotgun (WGS) entry which is preliminary data.</text>
</comment>
<dbReference type="EMBL" id="JAAKZZ010000389">
    <property type="protein sequence ID" value="NGO72028.1"/>
    <property type="molecule type" value="Genomic_DNA"/>
</dbReference>
<proteinExistence type="predicted"/>
<dbReference type="Pfam" id="PF13581">
    <property type="entry name" value="HATPase_c_2"/>
    <property type="match status" value="1"/>
</dbReference>
<keyword evidence="3" id="KW-0067">ATP-binding</keyword>
<dbReference type="AlphaFoldDB" id="A0A6G4X3R6"/>
<name>A0A6G4X3R6_9ACTN</name>
<sequence>MSENCAREPWEYTLHIPNDARAVAVARHTLRLVLVAHGLHRLVPVAELLGTELVTNAVTHTKGPAALRLCWDGRTLRIGVWDTDPTPPSPSPSEAYTEAGRGLALVRACSDGWGWHRLAYNGKHVWCDLAAAA</sequence>
<feature type="domain" description="Histidine kinase/HSP90-like ATPase" evidence="2">
    <location>
        <begin position="16"/>
        <end position="125"/>
    </location>
</feature>
<dbReference type="PANTHER" id="PTHR35526">
    <property type="entry name" value="ANTI-SIGMA-F FACTOR RSBW-RELATED"/>
    <property type="match status" value="1"/>
</dbReference>
<gene>
    <name evidence="3" type="ORF">G5C65_27510</name>
</gene>
<evidence type="ECO:0000313" key="3">
    <source>
        <dbReference type="EMBL" id="NGO72028.1"/>
    </source>
</evidence>
<keyword evidence="3" id="KW-0547">Nucleotide-binding</keyword>
<dbReference type="GO" id="GO:0005524">
    <property type="term" value="F:ATP binding"/>
    <property type="evidence" value="ECO:0007669"/>
    <property type="project" value="UniProtKB-KW"/>
</dbReference>
<keyword evidence="1" id="KW-0723">Serine/threonine-protein kinase</keyword>
<organism evidence="3 4">
    <name type="scientific">Streptomyces boncukensis</name>
    <dbReference type="NCBI Taxonomy" id="2711219"/>
    <lineage>
        <taxon>Bacteria</taxon>
        <taxon>Bacillati</taxon>
        <taxon>Actinomycetota</taxon>
        <taxon>Actinomycetes</taxon>
        <taxon>Kitasatosporales</taxon>
        <taxon>Streptomycetaceae</taxon>
        <taxon>Streptomyces</taxon>
    </lineage>
</organism>
<reference evidence="3 4" key="1">
    <citation type="submission" date="2020-02" db="EMBL/GenBank/DDBJ databases">
        <title>Whole-genome analyses of novel actinobacteria.</title>
        <authorList>
            <person name="Sahin N."/>
            <person name="Tatar D."/>
        </authorList>
    </citation>
    <scope>NUCLEOTIDE SEQUENCE [LARGE SCALE GENOMIC DNA]</scope>
    <source>
        <strain evidence="3 4">SB3404</strain>
    </source>
</reference>
<dbReference type="RefSeq" id="WP_165301715.1">
    <property type="nucleotide sequence ID" value="NZ_JAAKZZ010000389.1"/>
</dbReference>
<dbReference type="InterPro" id="IPR036890">
    <property type="entry name" value="HATPase_C_sf"/>
</dbReference>
<dbReference type="InterPro" id="IPR003594">
    <property type="entry name" value="HATPase_dom"/>
</dbReference>
<keyword evidence="1" id="KW-0808">Transferase</keyword>
<dbReference type="SUPFAM" id="SSF55874">
    <property type="entry name" value="ATPase domain of HSP90 chaperone/DNA topoisomerase II/histidine kinase"/>
    <property type="match status" value="1"/>
</dbReference>
<dbReference type="GO" id="GO:0004674">
    <property type="term" value="F:protein serine/threonine kinase activity"/>
    <property type="evidence" value="ECO:0007669"/>
    <property type="project" value="UniProtKB-KW"/>
</dbReference>
<accession>A0A6G4X3R6</accession>
<protein>
    <submittedName>
        <fullName evidence="3">ATP-binding protein</fullName>
    </submittedName>
</protein>
<keyword evidence="1" id="KW-0418">Kinase</keyword>
<dbReference type="CDD" id="cd16936">
    <property type="entry name" value="HATPase_RsbW-like"/>
    <property type="match status" value="1"/>
</dbReference>
<evidence type="ECO:0000256" key="1">
    <source>
        <dbReference type="ARBA" id="ARBA00022527"/>
    </source>
</evidence>
<dbReference type="InterPro" id="IPR050267">
    <property type="entry name" value="Anti-sigma-factor_SerPK"/>
</dbReference>